<dbReference type="Gene3D" id="3.55.50.30">
    <property type="match status" value="1"/>
</dbReference>
<accession>A0ABS3Z377</accession>
<keyword evidence="1" id="KW-0812">Transmembrane</keyword>
<keyword evidence="1" id="KW-1133">Transmembrane helix</keyword>
<comment type="caution">
    <text evidence="4">The sequence shown here is derived from an EMBL/GenBank/DDBJ whole genome shotgun (WGS) entry which is preliminary data.</text>
</comment>
<feature type="transmembrane region" description="Helical" evidence="1">
    <location>
        <begin position="83"/>
        <end position="104"/>
    </location>
</feature>
<sequence length="396" mass="44139">MTDRAGDIAMLIKKHIHKELTEEERGELNDWIDASNENRKVFNELTDEDSLHAAMQELYDFTQSHDRGQSAPVVGLYAKKRNWFNYILAAAIVLAAVSLIWLLVVKNNNKEEKIAVTDTHTKKKDPDIPPGGNKAVLTLQDGSTIALDDAQNGVIAEQGKTVINKRGAELVYHDARLQAKDEATSWNIVTTPRGGQYQLKLPDGSKVWLNAASSIKFPVSFSGKERRVEITGEAYFEVTKDEAHPFIVSIRNTEVRVLGTHFNINAYSDNPQVKTTLLEGSVRITPPAGGHATVLTPGEQAQVSEKGTIRVDDEVDIEKAIAWKNHLFIFKGDGVVDVMNTLSRWYDVDVEYKGSVPDLQFYGIVNMDQPASNVLQLLQMKGGHFQIEHKRIIVTP</sequence>
<dbReference type="Proteomes" id="UP000677244">
    <property type="component" value="Unassembled WGS sequence"/>
</dbReference>
<dbReference type="Gene3D" id="2.60.120.1440">
    <property type="match status" value="1"/>
</dbReference>
<reference evidence="4 5" key="1">
    <citation type="submission" date="2021-03" db="EMBL/GenBank/DDBJ databases">
        <title>Assistant Professor.</title>
        <authorList>
            <person name="Huq M.A."/>
        </authorList>
    </citation>
    <scope>NUCLEOTIDE SEQUENCE [LARGE SCALE GENOMIC DNA]</scope>
    <source>
        <strain evidence="4 5">MAH-29</strain>
    </source>
</reference>
<dbReference type="InterPro" id="IPR032508">
    <property type="entry name" value="FecR_C"/>
</dbReference>
<dbReference type="EMBL" id="JAGHKO010000014">
    <property type="protein sequence ID" value="MBO9204622.1"/>
    <property type="molecule type" value="Genomic_DNA"/>
</dbReference>
<dbReference type="PANTHER" id="PTHR30273:SF2">
    <property type="entry name" value="PROTEIN FECR"/>
    <property type="match status" value="1"/>
</dbReference>
<proteinExistence type="predicted"/>
<organism evidence="4 5">
    <name type="scientific">Niastella soli</name>
    <dbReference type="NCBI Taxonomy" id="2821487"/>
    <lineage>
        <taxon>Bacteria</taxon>
        <taxon>Pseudomonadati</taxon>
        <taxon>Bacteroidota</taxon>
        <taxon>Chitinophagia</taxon>
        <taxon>Chitinophagales</taxon>
        <taxon>Chitinophagaceae</taxon>
        <taxon>Niastella</taxon>
    </lineage>
</organism>
<evidence type="ECO:0000259" key="3">
    <source>
        <dbReference type="Pfam" id="PF16344"/>
    </source>
</evidence>
<dbReference type="InterPro" id="IPR006860">
    <property type="entry name" value="FecR"/>
</dbReference>
<protein>
    <submittedName>
        <fullName evidence="4">FecR domain-containing protein</fullName>
    </submittedName>
</protein>
<dbReference type="Pfam" id="PF04773">
    <property type="entry name" value="FecR"/>
    <property type="match status" value="1"/>
</dbReference>
<keyword evidence="5" id="KW-1185">Reference proteome</keyword>
<evidence type="ECO:0000259" key="2">
    <source>
        <dbReference type="Pfam" id="PF04773"/>
    </source>
</evidence>
<evidence type="ECO:0000256" key="1">
    <source>
        <dbReference type="SAM" id="Phobius"/>
    </source>
</evidence>
<dbReference type="Pfam" id="PF16344">
    <property type="entry name" value="FecR_C"/>
    <property type="match status" value="1"/>
</dbReference>
<dbReference type="RefSeq" id="WP_209143378.1">
    <property type="nucleotide sequence ID" value="NZ_JAGHKO010000014.1"/>
</dbReference>
<feature type="domain" description="FecR protein" evidence="2">
    <location>
        <begin position="189"/>
        <end position="283"/>
    </location>
</feature>
<keyword evidence="1" id="KW-0472">Membrane</keyword>
<dbReference type="PANTHER" id="PTHR30273">
    <property type="entry name" value="PERIPLASMIC SIGNAL SENSOR AND SIGMA FACTOR ACTIVATOR FECR-RELATED"/>
    <property type="match status" value="1"/>
</dbReference>
<evidence type="ECO:0000313" key="5">
    <source>
        <dbReference type="Proteomes" id="UP000677244"/>
    </source>
</evidence>
<name>A0ABS3Z377_9BACT</name>
<feature type="domain" description="Protein FecR C-terminal" evidence="3">
    <location>
        <begin position="328"/>
        <end position="394"/>
    </location>
</feature>
<dbReference type="InterPro" id="IPR012373">
    <property type="entry name" value="Ferrdict_sens_TM"/>
</dbReference>
<gene>
    <name evidence="4" type="ORF">J7I42_30320</name>
</gene>
<evidence type="ECO:0000313" key="4">
    <source>
        <dbReference type="EMBL" id="MBO9204622.1"/>
    </source>
</evidence>